<feature type="transmembrane region" description="Helical" evidence="1">
    <location>
        <begin position="105"/>
        <end position="124"/>
    </location>
</feature>
<dbReference type="EMBL" id="FNUZ01000001">
    <property type="protein sequence ID" value="SEF72724.1"/>
    <property type="molecule type" value="Genomic_DNA"/>
</dbReference>
<proteinExistence type="predicted"/>
<feature type="transmembrane region" description="Helical" evidence="1">
    <location>
        <begin position="18"/>
        <end position="39"/>
    </location>
</feature>
<dbReference type="AlphaFoldDB" id="A0A1H5UCL6"/>
<feature type="transmembrane region" description="Helical" evidence="1">
    <location>
        <begin position="79"/>
        <end position="98"/>
    </location>
</feature>
<evidence type="ECO:0000313" key="3">
    <source>
        <dbReference type="Proteomes" id="UP000236752"/>
    </source>
</evidence>
<keyword evidence="3" id="KW-1185">Reference proteome</keyword>
<feature type="transmembrane region" description="Helical" evidence="1">
    <location>
        <begin position="51"/>
        <end position="73"/>
    </location>
</feature>
<reference evidence="2 3" key="1">
    <citation type="submission" date="2016-10" db="EMBL/GenBank/DDBJ databases">
        <authorList>
            <person name="de Groot N.N."/>
        </authorList>
    </citation>
    <scope>NUCLEOTIDE SEQUENCE [LARGE SCALE GENOMIC DNA]</scope>
    <source>
        <strain evidence="2 3">DSM 26915</strain>
    </source>
</reference>
<evidence type="ECO:0000313" key="2">
    <source>
        <dbReference type="EMBL" id="SEF72724.1"/>
    </source>
</evidence>
<evidence type="ECO:0000256" key="1">
    <source>
        <dbReference type="SAM" id="Phobius"/>
    </source>
</evidence>
<keyword evidence="1" id="KW-0812">Transmembrane</keyword>
<gene>
    <name evidence="2" type="ORF">SAMN04488045_0953</name>
</gene>
<feature type="transmembrane region" description="Helical" evidence="1">
    <location>
        <begin position="130"/>
        <end position="155"/>
    </location>
</feature>
<dbReference type="Proteomes" id="UP000236752">
    <property type="component" value="Unassembled WGS sequence"/>
</dbReference>
<keyword evidence="1" id="KW-0472">Membrane</keyword>
<sequence>MAVAGILLLSDVSWHWSFSPFVTTLSLAMAGLIVVLHARYIPVLWGSMTQIYSFGVMALIASGVLAICTAIPFDQAGLFISAAMGLAGLGNLGAVLFSRTLDGRGMMALSGVFWLAMAALTATLGNERDAWILMIVLSVYACVKGVYAIFIAALVATENHDKNYSGLFKS</sequence>
<name>A0A1H5UCL6_9RHOB</name>
<keyword evidence="1" id="KW-1133">Transmembrane helix</keyword>
<organism evidence="2 3">
    <name type="scientific">Thalassococcus halodurans</name>
    <dbReference type="NCBI Taxonomy" id="373675"/>
    <lineage>
        <taxon>Bacteria</taxon>
        <taxon>Pseudomonadati</taxon>
        <taxon>Pseudomonadota</taxon>
        <taxon>Alphaproteobacteria</taxon>
        <taxon>Rhodobacterales</taxon>
        <taxon>Roseobacteraceae</taxon>
        <taxon>Thalassococcus</taxon>
    </lineage>
</organism>
<accession>A0A1H5UCL6</accession>
<protein>
    <submittedName>
        <fullName evidence="2">Uncharacterized protein</fullName>
    </submittedName>
</protein>